<proteinExistence type="predicted"/>
<feature type="region of interest" description="Disordered" evidence="1">
    <location>
        <begin position="1"/>
        <end position="24"/>
    </location>
</feature>
<accession>A0A4Z2EH09</accession>
<organism evidence="2 3">
    <name type="scientific">Liparis tanakae</name>
    <name type="common">Tanaka's snailfish</name>
    <dbReference type="NCBI Taxonomy" id="230148"/>
    <lineage>
        <taxon>Eukaryota</taxon>
        <taxon>Metazoa</taxon>
        <taxon>Chordata</taxon>
        <taxon>Craniata</taxon>
        <taxon>Vertebrata</taxon>
        <taxon>Euteleostomi</taxon>
        <taxon>Actinopterygii</taxon>
        <taxon>Neopterygii</taxon>
        <taxon>Teleostei</taxon>
        <taxon>Neoteleostei</taxon>
        <taxon>Acanthomorphata</taxon>
        <taxon>Eupercaria</taxon>
        <taxon>Perciformes</taxon>
        <taxon>Cottioidei</taxon>
        <taxon>Cottales</taxon>
        <taxon>Liparidae</taxon>
        <taxon>Liparis</taxon>
    </lineage>
</organism>
<protein>
    <submittedName>
        <fullName evidence="2">Uncharacterized protein</fullName>
    </submittedName>
</protein>
<dbReference type="AlphaFoldDB" id="A0A4Z2EH09"/>
<gene>
    <name evidence="2" type="ORF">EYF80_061706</name>
</gene>
<sequence>MCPPDNPAVRSSSHQRSDGGGWEIFGTETSCVPFAAVKEADESTETRLKTVESRLIKSTQRRLNISGNAVRGTGEGGPDPTSGARSSHRSLGHFFCNHRNEIQMQPRISSVFPGCHASLCLEHEPAAQTRGEERGMNPIFNSSFYC</sequence>
<dbReference type="EMBL" id="SRLO01007243">
    <property type="protein sequence ID" value="TNN28146.1"/>
    <property type="molecule type" value="Genomic_DNA"/>
</dbReference>
<evidence type="ECO:0000313" key="2">
    <source>
        <dbReference type="EMBL" id="TNN28146.1"/>
    </source>
</evidence>
<comment type="caution">
    <text evidence="2">The sequence shown here is derived from an EMBL/GenBank/DDBJ whole genome shotgun (WGS) entry which is preliminary data.</text>
</comment>
<name>A0A4Z2EH09_9TELE</name>
<feature type="region of interest" description="Disordered" evidence="1">
    <location>
        <begin position="62"/>
        <end position="88"/>
    </location>
</feature>
<dbReference type="Proteomes" id="UP000314294">
    <property type="component" value="Unassembled WGS sequence"/>
</dbReference>
<keyword evidence="3" id="KW-1185">Reference proteome</keyword>
<evidence type="ECO:0000256" key="1">
    <source>
        <dbReference type="SAM" id="MobiDB-lite"/>
    </source>
</evidence>
<evidence type="ECO:0000313" key="3">
    <source>
        <dbReference type="Proteomes" id="UP000314294"/>
    </source>
</evidence>
<reference evidence="2 3" key="1">
    <citation type="submission" date="2019-03" db="EMBL/GenBank/DDBJ databases">
        <title>First draft genome of Liparis tanakae, snailfish: a comprehensive survey of snailfish specific genes.</title>
        <authorList>
            <person name="Kim W."/>
            <person name="Song I."/>
            <person name="Jeong J.-H."/>
            <person name="Kim D."/>
            <person name="Kim S."/>
            <person name="Ryu S."/>
            <person name="Song J.Y."/>
            <person name="Lee S.K."/>
        </authorList>
    </citation>
    <scope>NUCLEOTIDE SEQUENCE [LARGE SCALE GENOMIC DNA]</scope>
    <source>
        <tissue evidence="2">Muscle</tissue>
    </source>
</reference>